<dbReference type="InterPro" id="IPR036271">
    <property type="entry name" value="Tet_transcr_reg_TetR-rel_C_sf"/>
</dbReference>
<feature type="domain" description="HTH tetR-type" evidence="3">
    <location>
        <begin position="14"/>
        <end position="74"/>
    </location>
</feature>
<keyword evidence="6" id="KW-1185">Reference proteome</keyword>
<dbReference type="PRINTS" id="PR00455">
    <property type="entry name" value="HTHTETR"/>
</dbReference>
<dbReference type="PROSITE" id="PS01081">
    <property type="entry name" value="HTH_TETR_1"/>
    <property type="match status" value="1"/>
</dbReference>
<organism evidence="5 7">
    <name type="scientific">Clostridium formicaceticum</name>
    <dbReference type="NCBI Taxonomy" id="1497"/>
    <lineage>
        <taxon>Bacteria</taxon>
        <taxon>Bacillati</taxon>
        <taxon>Bacillota</taxon>
        <taxon>Clostridia</taxon>
        <taxon>Eubacteriales</taxon>
        <taxon>Clostridiaceae</taxon>
        <taxon>Clostridium</taxon>
    </lineage>
</organism>
<dbReference type="PROSITE" id="PS50977">
    <property type="entry name" value="HTH_TETR_2"/>
    <property type="match status" value="1"/>
</dbReference>
<evidence type="ECO:0000313" key="5">
    <source>
        <dbReference type="EMBL" id="ARE89485.1"/>
    </source>
</evidence>
<evidence type="ECO:0000313" key="4">
    <source>
        <dbReference type="EMBL" id="AOY75061.1"/>
    </source>
</evidence>
<dbReference type="Pfam" id="PF08359">
    <property type="entry name" value="TetR_C_4"/>
    <property type="match status" value="1"/>
</dbReference>
<dbReference type="Proteomes" id="UP000192478">
    <property type="component" value="Chromosome"/>
</dbReference>
<dbReference type="PANTHER" id="PTHR43479">
    <property type="entry name" value="ACREF/ENVCD OPERON REPRESSOR-RELATED"/>
    <property type="match status" value="1"/>
</dbReference>
<dbReference type="InterPro" id="IPR001647">
    <property type="entry name" value="HTH_TetR"/>
</dbReference>
<dbReference type="SUPFAM" id="SSF48498">
    <property type="entry name" value="Tetracyclin repressor-like, C-terminal domain"/>
    <property type="match status" value="1"/>
</dbReference>
<dbReference type="RefSeq" id="WP_070964225.1">
    <property type="nucleotide sequence ID" value="NZ_CP017603.1"/>
</dbReference>
<reference evidence="4 6" key="1">
    <citation type="submission" date="2016-10" db="EMBL/GenBank/DDBJ databases">
        <title>Complete Genome Sequence of Acetogen Clostridium formicoaceticum ATCC 27076.</title>
        <authorList>
            <person name="Bao T."/>
            <person name="Cheng C."/>
            <person name="Zhao J."/>
            <person name="Yang S.-T."/>
            <person name="Wang J."/>
            <person name="Wang M."/>
        </authorList>
    </citation>
    <scope>NUCLEOTIDE SEQUENCE [LARGE SCALE GENOMIC DNA]</scope>
    <source>
        <strain evidence="4 6">ATCC 27076</strain>
    </source>
</reference>
<dbReference type="SUPFAM" id="SSF46689">
    <property type="entry name" value="Homeodomain-like"/>
    <property type="match status" value="1"/>
</dbReference>
<dbReference type="GO" id="GO:0003677">
    <property type="term" value="F:DNA binding"/>
    <property type="evidence" value="ECO:0007669"/>
    <property type="project" value="UniProtKB-UniRule"/>
</dbReference>
<protein>
    <submittedName>
        <fullName evidence="5">HTH-type transcriptional regulator AcrR</fullName>
    </submittedName>
</protein>
<dbReference type="EMBL" id="CP017603">
    <property type="protein sequence ID" value="AOY75061.1"/>
    <property type="molecule type" value="Genomic_DNA"/>
</dbReference>
<evidence type="ECO:0000256" key="2">
    <source>
        <dbReference type="PROSITE-ProRule" id="PRU00335"/>
    </source>
</evidence>
<keyword evidence="1 2" id="KW-0238">DNA-binding</keyword>
<evidence type="ECO:0000313" key="6">
    <source>
        <dbReference type="Proteomes" id="UP000177894"/>
    </source>
</evidence>
<dbReference type="InterPro" id="IPR013570">
    <property type="entry name" value="Tscrpt_reg_YsiA_C"/>
</dbReference>
<accession>A0AAC9RQW5</accession>
<dbReference type="Pfam" id="PF00440">
    <property type="entry name" value="TetR_N"/>
    <property type="match status" value="1"/>
</dbReference>
<evidence type="ECO:0000259" key="3">
    <source>
        <dbReference type="PROSITE" id="PS50977"/>
    </source>
</evidence>
<evidence type="ECO:0000313" key="7">
    <source>
        <dbReference type="Proteomes" id="UP000192478"/>
    </source>
</evidence>
<feature type="DNA-binding region" description="H-T-H motif" evidence="2">
    <location>
        <begin position="37"/>
        <end position="56"/>
    </location>
</feature>
<dbReference type="Proteomes" id="UP000177894">
    <property type="component" value="Chromosome"/>
</dbReference>
<reference evidence="5 7" key="2">
    <citation type="submission" date="2017-03" db="EMBL/GenBank/DDBJ databases">
        <title>Complete sequence of Clostridium formicaceticum DSM 92.</title>
        <authorList>
            <person name="Poehlein A."/>
            <person name="Karl M."/>
            <person name="Bengelsdorf F.R."/>
            <person name="Duerre P."/>
            <person name="Daniel R."/>
        </authorList>
    </citation>
    <scope>NUCLEOTIDE SEQUENCE [LARGE SCALE GENOMIC DNA]</scope>
    <source>
        <strain evidence="5 7">DSM 92</strain>
    </source>
</reference>
<dbReference type="EMBL" id="CP020559">
    <property type="protein sequence ID" value="ARE89485.1"/>
    <property type="molecule type" value="Genomic_DNA"/>
</dbReference>
<dbReference type="InterPro" id="IPR009057">
    <property type="entry name" value="Homeodomain-like_sf"/>
</dbReference>
<dbReference type="PANTHER" id="PTHR43479:SF11">
    <property type="entry name" value="ACREF_ENVCD OPERON REPRESSOR-RELATED"/>
    <property type="match status" value="1"/>
</dbReference>
<evidence type="ECO:0000256" key="1">
    <source>
        <dbReference type="ARBA" id="ARBA00023125"/>
    </source>
</evidence>
<proteinExistence type="predicted"/>
<dbReference type="InterPro" id="IPR023772">
    <property type="entry name" value="DNA-bd_HTH_TetR-type_CS"/>
</dbReference>
<dbReference type="AlphaFoldDB" id="A0AAC9RQW5"/>
<gene>
    <name evidence="5" type="primary">acrR</name>
    <name evidence="4" type="ORF">BJL90_03600</name>
    <name evidence="5" type="ORF">CLFO_39630</name>
</gene>
<sequence length="201" mass="23918">MEITHKKLRREQAINTKKILLDKAFYLFQKKGYDNITVEQICNELGLTKGAFYYHFKSKADIVRRKFRLTEGNLLEIYSGTLDSPPDVQLRSIFDYYINYFQKDALDEIKIFLKIQIENHYKNFSITSVFQKNVLTNIIQEGQRIGYFKKNLDSQETAKFILTYLYGLLLEWCAYDGEFQLEAALNNFYETYLKEVLFIKK</sequence>
<dbReference type="Gene3D" id="1.10.357.10">
    <property type="entry name" value="Tetracycline Repressor, domain 2"/>
    <property type="match status" value="1"/>
</dbReference>
<dbReference type="InterPro" id="IPR050624">
    <property type="entry name" value="HTH-type_Tx_Regulator"/>
</dbReference>
<name>A0AAC9RQW5_9CLOT</name>
<dbReference type="KEGG" id="cfm:BJL90_03600"/>